<feature type="domain" description="EXS" evidence="10">
    <location>
        <begin position="625"/>
        <end position="815"/>
    </location>
</feature>
<dbReference type="Pfam" id="PF03124">
    <property type="entry name" value="EXS"/>
    <property type="match status" value="1"/>
</dbReference>
<evidence type="ECO:0000256" key="6">
    <source>
        <dbReference type="ARBA" id="ARBA00022989"/>
    </source>
</evidence>
<dbReference type="Pfam" id="PF03105">
    <property type="entry name" value="SPX"/>
    <property type="match status" value="2"/>
</dbReference>
<protein>
    <submittedName>
        <fullName evidence="12">Uncharacterized protein</fullName>
    </submittedName>
</protein>
<dbReference type="GO" id="GO:0006817">
    <property type="term" value="P:phosphate ion transport"/>
    <property type="evidence" value="ECO:0007669"/>
    <property type="project" value="UniProtKB-KW"/>
</dbReference>
<sequence length="815" mass="93025">MASLETHHPNPRALHCFSLWSTEHEEEEAAGAPAMVKFSKQFEGQLVPEWKEAFVDYWQLKKDVKKLQAAAGDGGAVVHKKLAIDGSIDGAVAGEVYETAVADGAGFVDTEAAKAFFQRLDQQLNKVNRFYERKEGEFLERGESLRRQLQILIDLKAAVTQQQQAQARRGGPSKESADTDDHDPSVSCSIQLGGQSLREIAEKEQECEGKLNDDVTAKSADEGPEDQLSVSQGLSESGRLGKPNEEVTSKLRTLSGRVVTCHGRNVRINIPVTTPSRTVTAIRELLFEDMLSQSKKIGTHGTDGNEKLSINKRKVHQAEKMIRGALVELYKGLGYLKTYRILNMMAFVKILKKFDKVTSKEVQQIYLKVVESSYYNSSDKAVRLMDDVEELFLRHFTDGDKRKAMVYLKPNQREESHCTTFFIGLFTGGFIALFIGYCVMARIAGMYTQQSNKVYMSTSYPVLSMFSLFFLHLFLYGCNIFMWRKTRINYTFIFEFTPTKELKYRDVFLICTTSMTIVVGVMFAHLTIIVKGNSSSAVQAIPGSLLLVFLLILVCPFNIIYQSSRYQFLRVIRNIILTPFYKVVMVDFFMADQLCSQVPVLRSLEYLACYYITGSYMTQDYGYCTRVKHFRDLAYAVSFLPYYWRAMQCARRWFDEGDINHIVNLGKYVSAMLAAGTKVAYENNNSTGWLSFVIIVSSIATIYQLYWDFVKDWGLLQFNSKNTWLRNDLILKQKYIYFVSMGLNLVLRLAWLQTVIHPNIGSLDSRVTLFFLAALEVIRRGHWNFYRLENEHLNNAGKFRAVKVVPLPFHEVEED</sequence>
<dbReference type="PANTHER" id="PTHR48477:SF1">
    <property type="entry name" value="PHOSPHATE TRANSPORTER PHO1"/>
    <property type="match status" value="1"/>
</dbReference>
<evidence type="ECO:0000256" key="5">
    <source>
        <dbReference type="ARBA" id="ARBA00022692"/>
    </source>
</evidence>
<dbReference type="InterPro" id="IPR034092">
    <property type="entry name" value="PHO1_SPX"/>
</dbReference>
<evidence type="ECO:0000256" key="4">
    <source>
        <dbReference type="ARBA" id="ARBA00022592"/>
    </source>
</evidence>
<feature type="region of interest" description="Disordered" evidence="8">
    <location>
        <begin position="215"/>
        <end position="251"/>
    </location>
</feature>
<dbReference type="CDD" id="cd14476">
    <property type="entry name" value="SPX_PHO1_like"/>
    <property type="match status" value="1"/>
</dbReference>
<dbReference type="InterPro" id="IPR004342">
    <property type="entry name" value="EXS_C"/>
</dbReference>
<gene>
    <name evidence="12" type="ORF">NCGR_LOCUS63513</name>
</gene>
<evidence type="ECO:0000259" key="10">
    <source>
        <dbReference type="PROSITE" id="PS51380"/>
    </source>
</evidence>
<dbReference type="OrthoDB" id="9970435at2759"/>
<feature type="region of interest" description="Disordered" evidence="8">
    <location>
        <begin position="162"/>
        <end position="189"/>
    </location>
</feature>
<dbReference type="GO" id="GO:0012505">
    <property type="term" value="C:endomembrane system"/>
    <property type="evidence" value="ECO:0007669"/>
    <property type="project" value="UniProtKB-SubCell"/>
</dbReference>
<keyword evidence="4" id="KW-0592">Phosphate transport</keyword>
<name>A0A811SF11_9POAL</name>
<dbReference type="InterPro" id="IPR052486">
    <property type="entry name" value="PHO1"/>
</dbReference>
<comment type="caution">
    <text evidence="12">The sequence shown here is derived from an EMBL/GenBank/DDBJ whole genome shotgun (WGS) entry which is preliminary data.</text>
</comment>
<evidence type="ECO:0000313" key="12">
    <source>
        <dbReference type="EMBL" id="CAD6339415.1"/>
    </source>
</evidence>
<evidence type="ECO:0000313" key="13">
    <source>
        <dbReference type="Proteomes" id="UP000604825"/>
    </source>
</evidence>
<evidence type="ECO:0000256" key="9">
    <source>
        <dbReference type="SAM" id="Phobius"/>
    </source>
</evidence>
<keyword evidence="5 9" id="KW-0812">Transmembrane</keyword>
<evidence type="ECO:0000256" key="1">
    <source>
        <dbReference type="ARBA" id="ARBA00004127"/>
    </source>
</evidence>
<dbReference type="GO" id="GO:0016020">
    <property type="term" value="C:membrane"/>
    <property type="evidence" value="ECO:0007669"/>
    <property type="project" value="InterPro"/>
</dbReference>
<reference evidence="12" key="1">
    <citation type="submission" date="2020-10" db="EMBL/GenBank/DDBJ databases">
        <authorList>
            <person name="Han B."/>
            <person name="Lu T."/>
            <person name="Zhao Q."/>
            <person name="Huang X."/>
            <person name="Zhao Y."/>
        </authorList>
    </citation>
    <scope>NUCLEOTIDE SEQUENCE</scope>
</reference>
<evidence type="ECO:0000256" key="3">
    <source>
        <dbReference type="ARBA" id="ARBA00022448"/>
    </source>
</evidence>
<dbReference type="EMBL" id="CAJGYO010000019">
    <property type="protein sequence ID" value="CAD6339415.1"/>
    <property type="molecule type" value="Genomic_DNA"/>
</dbReference>
<feature type="compositionally biased region" description="Basic and acidic residues" evidence="8">
    <location>
        <begin position="175"/>
        <end position="184"/>
    </location>
</feature>
<evidence type="ECO:0000259" key="11">
    <source>
        <dbReference type="PROSITE" id="PS51382"/>
    </source>
</evidence>
<feature type="transmembrane region" description="Helical" evidence="9">
    <location>
        <begin position="504"/>
        <end position="528"/>
    </location>
</feature>
<comment type="subcellular location">
    <subcellularLocation>
        <location evidence="1">Endomembrane system</location>
        <topology evidence="1">Multi-pass membrane protein</topology>
    </subcellularLocation>
</comment>
<feature type="transmembrane region" description="Helical" evidence="9">
    <location>
        <begin position="735"/>
        <end position="756"/>
    </location>
</feature>
<dbReference type="Proteomes" id="UP000604825">
    <property type="component" value="Unassembled WGS sequence"/>
</dbReference>
<feature type="transmembrane region" description="Helical" evidence="9">
    <location>
        <begin position="421"/>
        <end position="443"/>
    </location>
</feature>
<feature type="transmembrane region" description="Helical" evidence="9">
    <location>
        <begin position="463"/>
        <end position="483"/>
    </location>
</feature>
<evidence type="ECO:0000256" key="8">
    <source>
        <dbReference type="SAM" id="MobiDB-lite"/>
    </source>
</evidence>
<keyword evidence="3" id="KW-0813">Transport</keyword>
<proteinExistence type="inferred from homology"/>
<evidence type="ECO:0000256" key="2">
    <source>
        <dbReference type="ARBA" id="ARBA00009665"/>
    </source>
</evidence>
<keyword evidence="6 9" id="KW-1133">Transmembrane helix</keyword>
<dbReference type="GO" id="GO:0016036">
    <property type="term" value="P:cellular response to phosphate starvation"/>
    <property type="evidence" value="ECO:0007669"/>
    <property type="project" value="InterPro"/>
</dbReference>
<dbReference type="PROSITE" id="PS51380">
    <property type="entry name" value="EXS"/>
    <property type="match status" value="1"/>
</dbReference>
<keyword evidence="7 9" id="KW-0472">Membrane</keyword>
<evidence type="ECO:0000256" key="7">
    <source>
        <dbReference type="ARBA" id="ARBA00023136"/>
    </source>
</evidence>
<dbReference type="PROSITE" id="PS51382">
    <property type="entry name" value="SPX"/>
    <property type="match status" value="1"/>
</dbReference>
<feature type="transmembrane region" description="Helical" evidence="9">
    <location>
        <begin position="540"/>
        <end position="561"/>
    </location>
</feature>
<dbReference type="AlphaFoldDB" id="A0A811SF11"/>
<dbReference type="PANTHER" id="PTHR48477">
    <property type="entry name" value="PHOSPHATE TRANSPORTER PHO1"/>
    <property type="match status" value="1"/>
</dbReference>
<feature type="domain" description="SPX" evidence="11">
    <location>
        <begin position="36"/>
        <end position="368"/>
    </location>
</feature>
<accession>A0A811SF11</accession>
<feature type="transmembrane region" description="Helical" evidence="9">
    <location>
        <begin position="688"/>
        <end position="706"/>
    </location>
</feature>
<comment type="similarity">
    <text evidence="2">Belongs to the SYG1 (TC 2.A.94) family.</text>
</comment>
<dbReference type="InterPro" id="IPR004331">
    <property type="entry name" value="SPX_dom"/>
</dbReference>
<keyword evidence="13" id="KW-1185">Reference proteome</keyword>
<organism evidence="12 13">
    <name type="scientific">Miscanthus lutarioriparius</name>
    <dbReference type="NCBI Taxonomy" id="422564"/>
    <lineage>
        <taxon>Eukaryota</taxon>
        <taxon>Viridiplantae</taxon>
        <taxon>Streptophyta</taxon>
        <taxon>Embryophyta</taxon>
        <taxon>Tracheophyta</taxon>
        <taxon>Spermatophyta</taxon>
        <taxon>Magnoliopsida</taxon>
        <taxon>Liliopsida</taxon>
        <taxon>Poales</taxon>
        <taxon>Poaceae</taxon>
        <taxon>PACMAD clade</taxon>
        <taxon>Panicoideae</taxon>
        <taxon>Andropogonodae</taxon>
        <taxon>Andropogoneae</taxon>
        <taxon>Saccharinae</taxon>
        <taxon>Miscanthus</taxon>
    </lineage>
</organism>